<evidence type="ECO:0000313" key="1">
    <source>
        <dbReference type="EMBL" id="KAK1864842.1"/>
    </source>
</evidence>
<keyword evidence="2" id="KW-1185">Reference proteome</keyword>
<gene>
    <name evidence="1" type="ORF">I4F81_007379</name>
</gene>
<reference evidence="1" key="1">
    <citation type="submission" date="2019-11" db="EMBL/GenBank/DDBJ databases">
        <title>Nori genome reveals adaptations in red seaweeds to the harsh intertidal environment.</title>
        <authorList>
            <person name="Wang D."/>
            <person name="Mao Y."/>
        </authorList>
    </citation>
    <scope>NUCLEOTIDE SEQUENCE</scope>
    <source>
        <tissue evidence="1">Gametophyte</tissue>
    </source>
</reference>
<organism evidence="1 2">
    <name type="scientific">Pyropia yezoensis</name>
    <name type="common">Susabi-nori</name>
    <name type="synonym">Porphyra yezoensis</name>
    <dbReference type="NCBI Taxonomy" id="2788"/>
    <lineage>
        <taxon>Eukaryota</taxon>
        <taxon>Rhodophyta</taxon>
        <taxon>Bangiophyceae</taxon>
        <taxon>Bangiales</taxon>
        <taxon>Bangiaceae</taxon>
        <taxon>Pyropia</taxon>
    </lineage>
</organism>
<evidence type="ECO:0000313" key="2">
    <source>
        <dbReference type="Proteomes" id="UP000798662"/>
    </source>
</evidence>
<proteinExistence type="predicted"/>
<dbReference type="Proteomes" id="UP000798662">
    <property type="component" value="Chromosome 2"/>
</dbReference>
<dbReference type="EMBL" id="CM020619">
    <property type="protein sequence ID" value="KAK1864842.1"/>
    <property type="molecule type" value="Genomic_DNA"/>
</dbReference>
<accession>A0ACC3C3U9</accession>
<protein>
    <submittedName>
        <fullName evidence="1">Uncharacterized protein</fullName>
    </submittedName>
</protein>
<comment type="caution">
    <text evidence="1">The sequence shown here is derived from an EMBL/GenBank/DDBJ whole genome shotgun (WGS) entry which is preliminary data.</text>
</comment>
<sequence>MRPTERREHHVRFTMMVVMTGSAHAFAREEYVRAFLDGLRISYTSPAMGSVAHHLDELAFHLHTSVVASLRAVKAYYKGDPCAHVSTYMWTARHFHDSYGSVVVRYIDQDRFEAVERSLGVWRCVGRHNYLSISSSLENRLGYFGVAAGYIAGSTADSRANPKACERSTAALADIFTQLFKLSLTLLSDVVDVPKFPDVPPAVGAAAIEAYLNDFPEEDVMELDNRVYGSEPIYVDEAEGYDNFCREARLAVYQLCTEMDRLFFGRTDTTKNWLKNAAVFRLYFLLLGAAR</sequence>
<name>A0ACC3C3U9_PYRYE</name>